<dbReference type="AlphaFoldDB" id="L7CMU4"/>
<dbReference type="EMBL" id="AMWG01000020">
    <property type="protein sequence ID" value="ELP35160.1"/>
    <property type="molecule type" value="Genomic_DNA"/>
</dbReference>
<evidence type="ECO:0000313" key="2">
    <source>
        <dbReference type="Proteomes" id="UP000010959"/>
    </source>
</evidence>
<reference evidence="1 2" key="1">
    <citation type="journal article" date="2013" name="Mar. Genomics">
        <title>Expression of sulfatases in Rhodopirellula baltica and the diversity of sulfatases in the genus Rhodopirellula.</title>
        <authorList>
            <person name="Wegner C.E."/>
            <person name="Richter-Heitmann T."/>
            <person name="Klindworth A."/>
            <person name="Klockow C."/>
            <person name="Richter M."/>
            <person name="Achstetter T."/>
            <person name="Glockner F.O."/>
            <person name="Harder J."/>
        </authorList>
    </citation>
    <scope>NUCLEOTIDE SEQUENCE [LARGE SCALE GENOMIC DNA]</scope>
    <source>
        <strain evidence="1 2">SWK14</strain>
    </source>
</reference>
<sequence length="53" mass="6143">MILRGDHRPIAVERSLGTLSISVATLLLAEHLVSFAKDRNRDRWLELPYRRLS</sequence>
<organism evidence="1 2">
    <name type="scientific">Rhodopirellula baltica SWK14</name>
    <dbReference type="NCBI Taxonomy" id="993516"/>
    <lineage>
        <taxon>Bacteria</taxon>
        <taxon>Pseudomonadati</taxon>
        <taxon>Planctomycetota</taxon>
        <taxon>Planctomycetia</taxon>
        <taxon>Pirellulales</taxon>
        <taxon>Pirellulaceae</taxon>
        <taxon>Rhodopirellula</taxon>
    </lineage>
</organism>
<dbReference type="Proteomes" id="UP000010959">
    <property type="component" value="Unassembled WGS sequence"/>
</dbReference>
<proteinExistence type="predicted"/>
<protein>
    <submittedName>
        <fullName evidence="1">Uncharacterized protein</fullName>
    </submittedName>
</protein>
<name>L7CMU4_RHOBT</name>
<comment type="caution">
    <text evidence="1">The sequence shown here is derived from an EMBL/GenBank/DDBJ whole genome shotgun (WGS) entry which is preliminary data.</text>
</comment>
<gene>
    <name evidence="1" type="ORF">RBSWK_00828</name>
</gene>
<evidence type="ECO:0000313" key="1">
    <source>
        <dbReference type="EMBL" id="ELP35160.1"/>
    </source>
</evidence>
<accession>L7CMU4</accession>